<evidence type="ECO:0000313" key="3">
    <source>
        <dbReference type="Proteomes" id="UP000094197"/>
    </source>
</evidence>
<proteinExistence type="predicted"/>
<evidence type="ECO:0000313" key="2">
    <source>
        <dbReference type="EMBL" id="AOP36638.1"/>
    </source>
</evidence>
<gene>
    <name evidence="2" type="ORF">A0128_20380</name>
</gene>
<dbReference type="EMBL" id="CP015218">
    <property type="protein sequence ID" value="AOP36638.1"/>
    <property type="molecule type" value="Genomic_DNA"/>
</dbReference>
<dbReference type="AlphaFoldDB" id="A0A1D7V489"/>
<sequence length="159" mass="17669">MKSETLIYPRSSSRTSISAELIPEQIFKDYTESANVLSISPKASAALSRRCLQNLIQNYAGIKGKSLDDEITQLISTGKLPTYITASIDAIRNIGNFAAHPKKSQQSGEIVEVETGEAEWTLDVLESLFDFYFIQPSIINEKKDALNKKLNDLGKPKMK</sequence>
<feature type="domain" description="DUF4145" evidence="1">
    <location>
        <begin position="32"/>
        <end position="126"/>
    </location>
</feature>
<dbReference type="Proteomes" id="UP000094197">
    <property type="component" value="Chromosome 2"/>
</dbReference>
<dbReference type="Pfam" id="PF13643">
    <property type="entry name" value="DUF4145"/>
    <property type="match status" value="1"/>
</dbReference>
<keyword evidence="3" id="KW-1185">Reference proteome</keyword>
<evidence type="ECO:0000259" key="1">
    <source>
        <dbReference type="Pfam" id="PF13643"/>
    </source>
</evidence>
<name>A0A1D7V489_9LEPT</name>
<reference evidence="2 3" key="1">
    <citation type="submission" date="2016-04" db="EMBL/GenBank/DDBJ databases">
        <title>Complete genome seqeunce of Leptospira alstonii serovar Room22.</title>
        <authorList>
            <person name="Nally J.E."/>
            <person name="Bayles D.O."/>
            <person name="Hurley D."/>
            <person name="Fanning S."/>
            <person name="McMahon B.J."/>
            <person name="Arent Z."/>
        </authorList>
    </citation>
    <scope>NUCLEOTIDE SEQUENCE [LARGE SCALE GENOMIC DNA]</scope>
    <source>
        <strain evidence="2 3">GWTS #1</strain>
    </source>
</reference>
<organism evidence="2 3">
    <name type="scientific">Leptospira tipperaryensis</name>
    <dbReference type="NCBI Taxonomy" id="2564040"/>
    <lineage>
        <taxon>Bacteria</taxon>
        <taxon>Pseudomonadati</taxon>
        <taxon>Spirochaetota</taxon>
        <taxon>Spirochaetia</taxon>
        <taxon>Leptospirales</taxon>
        <taxon>Leptospiraceae</taxon>
        <taxon>Leptospira</taxon>
    </lineage>
</organism>
<protein>
    <recommendedName>
        <fullName evidence="1">DUF4145 domain-containing protein</fullName>
    </recommendedName>
</protein>
<dbReference type="InterPro" id="IPR025285">
    <property type="entry name" value="DUF4145"/>
</dbReference>
<accession>A0A1D7V489</accession>
<dbReference type="KEGG" id="laj:A0128_20380"/>